<sequence>MLKEWRRDRALRRVRPGSGRPLKRFRWWQPLSRSLLYLTLPDAVYAVDVRHWRSDDDGYAKVYLYRDGLQLAESRVPAILPVPGGVIEVDVSGFGLRRCHYVTDAGAEFQLVPDPRSAEGRRARFARRHPVLSRGLGAISLVLLIVSLGLTLPQLAEPILRVPPLEDRFGTYTSPIDLPVWLNVALGVAVVLASTERALRLRYSWLDAAAN</sequence>
<gene>
    <name evidence="2" type="ORF">J2S42_007687</name>
</gene>
<keyword evidence="1" id="KW-0472">Membrane</keyword>
<feature type="transmembrane region" description="Helical" evidence="1">
    <location>
        <begin position="172"/>
        <end position="193"/>
    </location>
</feature>
<dbReference type="RefSeq" id="WP_307247453.1">
    <property type="nucleotide sequence ID" value="NZ_JAUSUZ010000001.1"/>
</dbReference>
<keyword evidence="3" id="KW-1185">Reference proteome</keyword>
<comment type="caution">
    <text evidence="2">The sequence shown here is derived from an EMBL/GenBank/DDBJ whole genome shotgun (WGS) entry which is preliminary data.</text>
</comment>
<keyword evidence="1" id="KW-1133">Transmembrane helix</keyword>
<reference evidence="2 3" key="1">
    <citation type="submission" date="2023-07" db="EMBL/GenBank/DDBJ databases">
        <title>Sequencing the genomes of 1000 actinobacteria strains.</title>
        <authorList>
            <person name="Klenk H.-P."/>
        </authorList>
    </citation>
    <scope>NUCLEOTIDE SEQUENCE [LARGE SCALE GENOMIC DNA]</scope>
    <source>
        <strain evidence="2 3">DSM 44709</strain>
    </source>
</reference>
<name>A0AAE3W6Z6_9ACTN</name>
<evidence type="ECO:0000256" key="1">
    <source>
        <dbReference type="SAM" id="Phobius"/>
    </source>
</evidence>
<dbReference type="AlphaFoldDB" id="A0AAE3W6Z6"/>
<dbReference type="Proteomes" id="UP001240236">
    <property type="component" value="Unassembled WGS sequence"/>
</dbReference>
<evidence type="ECO:0000313" key="3">
    <source>
        <dbReference type="Proteomes" id="UP001240236"/>
    </source>
</evidence>
<accession>A0AAE3W6Z6</accession>
<evidence type="ECO:0000313" key="2">
    <source>
        <dbReference type="EMBL" id="MDQ0371018.1"/>
    </source>
</evidence>
<organism evidence="2 3">
    <name type="scientific">Catenuloplanes indicus</name>
    <dbReference type="NCBI Taxonomy" id="137267"/>
    <lineage>
        <taxon>Bacteria</taxon>
        <taxon>Bacillati</taxon>
        <taxon>Actinomycetota</taxon>
        <taxon>Actinomycetes</taxon>
        <taxon>Micromonosporales</taxon>
        <taxon>Micromonosporaceae</taxon>
        <taxon>Catenuloplanes</taxon>
    </lineage>
</organism>
<proteinExistence type="predicted"/>
<keyword evidence="1" id="KW-0812">Transmembrane</keyword>
<feature type="transmembrane region" description="Helical" evidence="1">
    <location>
        <begin position="131"/>
        <end position="152"/>
    </location>
</feature>
<dbReference type="EMBL" id="JAUSUZ010000001">
    <property type="protein sequence ID" value="MDQ0371018.1"/>
    <property type="molecule type" value="Genomic_DNA"/>
</dbReference>
<protein>
    <submittedName>
        <fullName evidence="2">Uncharacterized protein</fullName>
    </submittedName>
</protein>